<dbReference type="EMBL" id="JASCZI010211970">
    <property type="protein sequence ID" value="MED6197782.1"/>
    <property type="molecule type" value="Genomic_DNA"/>
</dbReference>
<dbReference type="Proteomes" id="UP001341840">
    <property type="component" value="Unassembled WGS sequence"/>
</dbReference>
<keyword evidence="3" id="KW-1185">Reference proteome</keyword>
<sequence>MVLRNMRLPKRTPIITYRFLALLLDKSCRYRVFCLSNDEHVRAMFASHERILTDQVMQLYVQVLEMRTTTPGAGPSDSGPAVDALMTTDPGDTEGPISDRAMMSSCRLHQCNDGGAVDQHRGRGDDYDLDRVQSYE</sequence>
<proteinExistence type="predicted"/>
<evidence type="ECO:0000256" key="1">
    <source>
        <dbReference type="SAM" id="MobiDB-lite"/>
    </source>
</evidence>
<name>A0ABU6XIA4_9FABA</name>
<reference evidence="2 3" key="1">
    <citation type="journal article" date="2023" name="Plants (Basel)">
        <title>Bridging the Gap: Combining Genomics and Transcriptomics Approaches to Understand Stylosanthes scabra, an Orphan Legume from the Brazilian Caatinga.</title>
        <authorList>
            <person name="Ferreira-Neto J.R.C."/>
            <person name="da Silva M.D."/>
            <person name="Binneck E."/>
            <person name="de Melo N.F."/>
            <person name="da Silva R.H."/>
            <person name="de Melo A.L.T.M."/>
            <person name="Pandolfi V."/>
            <person name="Bustamante F.O."/>
            <person name="Brasileiro-Vidal A.C."/>
            <person name="Benko-Iseppon A.M."/>
        </authorList>
    </citation>
    <scope>NUCLEOTIDE SEQUENCE [LARGE SCALE GENOMIC DNA]</scope>
    <source>
        <tissue evidence="2">Leaves</tissue>
    </source>
</reference>
<evidence type="ECO:0000313" key="2">
    <source>
        <dbReference type="EMBL" id="MED6197782.1"/>
    </source>
</evidence>
<comment type="caution">
    <text evidence="2">The sequence shown here is derived from an EMBL/GenBank/DDBJ whole genome shotgun (WGS) entry which is preliminary data.</text>
</comment>
<protein>
    <submittedName>
        <fullName evidence="2">Uncharacterized protein</fullName>
    </submittedName>
</protein>
<organism evidence="2 3">
    <name type="scientific">Stylosanthes scabra</name>
    <dbReference type="NCBI Taxonomy" id="79078"/>
    <lineage>
        <taxon>Eukaryota</taxon>
        <taxon>Viridiplantae</taxon>
        <taxon>Streptophyta</taxon>
        <taxon>Embryophyta</taxon>
        <taxon>Tracheophyta</taxon>
        <taxon>Spermatophyta</taxon>
        <taxon>Magnoliopsida</taxon>
        <taxon>eudicotyledons</taxon>
        <taxon>Gunneridae</taxon>
        <taxon>Pentapetalae</taxon>
        <taxon>rosids</taxon>
        <taxon>fabids</taxon>
        <taxon>Fabales</taxon>
        <taxon>Fabaceae</taxon>
        <taxon>Papilionoideae</taxon>
        <taxon>50 kb inversion clade</taxon>
        <taxon>dalbergioids sensu lato</taxon>
        <taxon>Dalbergieae</taxon>
        <taxon>Pterocarpus clade</taxon>
        <taxon>Stylosanthes</taxon>
    </lineage>
</organism>
<accession>A0ABU6XIA4</accession>
<feature type="compositionally biased region" description="Basic and acidic residues" evidence="1">
    <location>
        <begin position="118"/>
        <end position="136"/>
    </location>
</feature>
<evidence type="ECO:0000313" key="3">
    <source>
        <dbReference type="Proteomes" id="UP001341840"/>
    </source>
</evidence>
<feature type="region of interest" description="Disordered" evidence="1">
    <location>
        <begin position="69"/>
        <end position="99"/>
    </location>
</feature>
<gene>
    <name evidence="2" type="ORF">PIB30_059893</name>
</gene>
<feature type="region of interest" description="Disordered" evidence="1">
    <location>
        <begin position="114"/>
        <end position="136"/>
    </location>
</feature>